<dbReference type="SUPFAM" id="SSF53474">
    <property type="entry name" value="alpha/beta-Hydrolases"/>
    <property type="match status" value="1"/>
</dbReference>
<dbReference type="Pfam" id="PF00756">
    <property type="entry name" value="Esterase"/>
    <property type="match status" value="1"/>
</dbReference>
<dbReference type="PANTHER" id="PTHR48098">
    <property type="entry name" value="ENTEROCHELIN ESTERASE-RELATED"/>
    <property type="match status" value="1"/>
</dbReference>
<dbReference type="Gene3D" id="3.40.50.1820">
    <property type="entry name" value="alpha/beta hydrolase"/>
    <property type="match status" value="1"/>
</dbReference>
<organism evidence="2 3">
    <name type="scientific">Actinoallomurus iriomotensis</name>
    <dbReference type="NCBI Taxonomy" id="478107"/>
    <lineage>
        <taxon>Bacteria</taxon>
        <taxon>Bacillati</taxon>
        <taxon>Actinomycetota</taxon>
        <taxon>Actinomycetes</taxon>
        <taxon>Streptosporangiales</taxon>
        <taxon>Thermomonosporaceae</taxon>
        <taxon>Actinoallomurus</taxon>
    </lineage>
</organism>
<dbReference type="AlphaFoldDB" id="A0A9W6RPV2"/>
<evidence type="ECO:0000313" key="2">
    <source>
        <dbReference type="EMBL" id="GLY79593.1"/>
    </source>
</evidence>
<evidence type="ECO:0000256" key="1">
    <source>
        <dbReference type="SAM" id="SignalP"/>
    </source>
</evidence>
<dbReference type="RefSeq" id="WP_285631312.1">
    <property type="nucleotide sequence ID" value="NZ_BSTJ01000012.1"/>
</dbReference>
<protein>
    <recommendedName>
        <fullName evidence="4">Esterase</fullName>
    </recommendedName>
</protein>
<gene>
    <name evidence="2" type="ORF">Airi01_078600</name>
</gene>
<dbReference type="InterPro" id="IPR000801">
    <property type="entry name" value="Esterase-like"/>
</dbReference>
<keyword evidence="1" id="KW-0732">Signal</keyword>
<dbReference type="PANTHER" id="PTHR48098:SF1">
    <property type="entry name" value="DIACYLGLYCEROL ACYLTRANSFERASE_MYCOLYLTRANSFERASE AG85A"/>
    <property type="match status" value="1"/>
</dbReference>
<sequence length="342" mass="36006">MHSRALIAAALVLAGVAAGPTPARAAASLPTMRSGHGITVTAEHRVDARRIDLTVTSTAVAGSHQVYVLLPEHYRPAERYPVLYLLHGALDTPGSWLTDGDAENLTAGRPLITVIPDGGLKGWYTDWAHPRGAAPQRWETFHVDQLIPFVDDNLNTIANRRGRAIAGLSMGGFGAMRYAARHPGLFAYAASFSGALDLLDPAVRATIVAEELGVVPNSGPPAAADAIFGSPLIGLDGGWRAASPVRNVASLRGMGLAIYTGGGSITDPFSGIVESDLRGTARAMHRSLNAAGIPHFFDDYGDGRGYGPGRCDGNHDFGCWKNDLVNVLPRLMAAVSHPRGAQ</sequence>
<dbReference type="GO" id="GO:0016747">
    <property type="term" value="F:acyltransferase activity, transferring groups other than amino-acyl groups"/>
    <property type="evidence" value="ECO:0007669"/>
    <property type="project" value="TreeGrafter"/>
</dbReference>
<dbReference type="Proteomes" id="UP001165135">
    <property type="component" value="Unassembled WGS sequence"/>
</dbReference>
<dbReference type="EMBL" id="BSTJ01000012">
    <property type="protein sequence ID" value="GLY79593.1"/>
    <property type="molecule type" value="Genomic_DNA"/>
</dbReference>
<proteinExistence type="predicted"/>
<name>A0A9W6RPV2_9ACTN</name>
<evidence type="ECO:0008006" key="4">
    <source>
        <dbReference type="Google" id="ProtNLM"/>
    </source>
</evidence>
<reference evidence="2" key="1">
    <citation type="submission" date="2023-03" db="EMBL/GenBank/DDBJ databases">
        <title>Actinoallomurus iriomotensis NBRC 103681.</title>
        <authorList>
            <person name="Ichikawa N."/>
            <person name="Sato H."/>
            <person name="Tonouchi N."/>
        </authorList>
    </citation>
    <scope>NUCLEOTIDE SEQUENCE</scope>
    <source>
        <strain evidence="2">NBRC 103681</strain>
    </source>
</reference>
<feature type="signal peptide" evidence="1">
    <location>
        <begin position="1"/>
        <end position="25"/>
    </location>
</feature>
<feature type="chain" id="PRO_5040977405" description="Esterase" evidence="1">
    <location>
        <begin position="26"/>
        <end position="342"/>
    </location>
</feature>
<accession>A0A9W6RPV2</accession>
<dbReference type="InterPro" id="IPR050583">
    <property type="entry name" value="Mycobacterial_A85_antigen"/>
</dbReference>
<evidence type="ECO:0000313" key="3">
    <source>
        <dbReference type="Proteomes" id="UP001165135"/>
    </source>
</evidence>
<dbReference type="InterPro" id="IPR029058">
    <property type="entry name" value="AB_hydrolase_fold"/>
</dbReference>
<comment type="caution">
    <text evidence="2">The sequence shown here is derived from an EMBL/GenBank/DDBJ whole genome shotgun (WGS) entry which is preliminary data.</text>
</comment>